<proteinExistence type="predicted"/>
<accession>A0ABX1FTA6</accession>
<organism evidence="1 2">
    <name type="scientific">Lentzea indica</name>
    <dbReference type="NCBI Taxonomy" id="2604800"/>
    <lineage>
        <taxon>Bacteria</taxon>
        <taxon>Bacillati</taxon>
        <taxon>Actinomycetota</taxon>
        <taxon>Actinomycetes</taxon>
        <taxon>Pseudonocardiales</taxon>
        <taxon>Pseudonocardiaceae</taxon>
        <taxon>Lentzea</taxon>
    </lineage>
</organism>
<reference evidence="1 2" key="1">
    <citation type="submission" date="2019-08" db="EMBL/GenBank/DDBJ databases">
        <title>Lentzea from Indian Himalayas.</title>
        <authorList>
            <person name="Mandal S."/>
            <person name="Mallick Gupta A."/>
            <person name="Maiti P.K."/>
            <person name="Sarkar J."/>
            <person name="Mandal S."/>
        </authorList>
    </citation>
    <scope>NUCLEOTIDE SEQUENCE [LARGE SCALE GENOMIC DNA]</scope>
    <source>
        <strain evidence="1 2">PSKA42</strain>
    </source>
</reference>
<dbReference type="PROSITE" id="PS51257">
    <property type="entry name" value="PROKAR_LIPOPROTEIN"/>
    <property type="match status" value="1"/>
</dbReference>
<dbReference type="RefSeq" id="WP_167978905.1">
    <property type="nucleotide sequence ID" value="NZ_VSRL01000236.1"/>
</dbReference>
<keyword evidence="2" id="KW-1185">Reference proteome</keyword>
<dbReference type="Proteomes" id="UP001515943">
    <property type="component" value="Unassembled WGS sequence"/>
</dbReference>
<sequence length="145" mass="16448">MIIRKVLAVVSLIFLLAGCNVTNQYYEEVEAVGKQIVADWRELPEVKDASYEYRHGLDQGQLLFAYATVPAASVTSVAVQLEEIARRDYWRGTSLDVTLYVRIYSDANPPVQGQSNLDKIVHDKQIEFDDAAELEKKYGPRPKKK</sequence>
<dbReference type="EMBL" id="VSRL01000236">
    <property type="protein sequence ID" value="NKE62271.1"/>
    <property type="molecule type" value="Genomic_DNA"/>
</dbReference>
<evidence type="ECO:0000313" key="1">
    <source>
        <dbReference type="EMBL" id="NKE62271.1"/>
    </source>
</evidence>
<evidence type="ECO:0000313" key="2">
    <source>
        <dbReference type="Proteomes" id="UP001515943"/>
    </source>
</evidence>
<gene>
    <name evidence="1" type="ORF">FXN61_38230</name>
</gene>
<protein>
    <recommendedName>
        <fullName evidence="3">Lipoprotein</fullName>
    </recommendedName>
</protein>
<comment type="caution">
    <text evidence="1">The sequence shown here is derived from an EMBL/GenBank/DDBJ whole genome shotgun (WGS) entry which is preliminary data.</text>
</comment>
<name>A0ABX1FTA6_9PSEU</name>
<evidence type="ECO:0008006" key="3">
    <source>
        <dbReference type="Google" id="ProtNLM"/>
    </source>
</evidence>